<keyword evidence="2" id="KW-0472">Membrane</keyword>
<gene>
    <name evidence="6" type="ORF">CLG96_01120</name>
</gene>
<dbReference type="PANTHER" id="PTHR30469:SF15">
    <property type="entry name" value="HLYD FAMILY OF SECRETION PROTEINS"/>
    <property type="match status" value="1"/>
</dbReference>
<keyword evidence="2" id="KW-0812">Transmembrane</keyword>
<dbReference type="SUPFAM" id="SSF111369">
    <property type="entry name" value="HlyD-like secretion proteins"/>
    <property type="match status" value="1"/>
</dbReference>
<dbReference type="InterPro" id="IPR006143">
    <property type="entry name" value="RND_pump_MFP"/>
</dbReference>
<dbReference type="GO" id="GO:1990281">
    <property type="term" value="C:efflux pump complex"/>
    <property type="evidence" value="ECO:0007669"/>
    <property type="project" value="TreeGrafter"/>
</dbReference>
<feature type="domain" description="CusB-like beta-barrel" evidence="3">
    <location>
        <begin position="241"/>
        <end position="310"/>
    </location>
</feature>
<evidence type="ECO:0000259" key="5">
    <source>
        <dbReference type="Pfam" id="PF25973"/>
    </source>
</evidence>
<feature type="transmembrane region" description="Helical" evidence="2">
    <location>
        <begin position="30"/>
        <end position="48"/>
    </location>
</feature>
<comment type="similarity">
    <text evidence="1">Belongs to the membrane fusion protein (MFP) (TC 8.A.1) family.</text>
</comment>
<dbReference type="Pfam" id="PF25973">
    <property type="entry name" value="BSH_CzcB"/>
    <property type="match status" value="1"/>
</dbReference>
<dbReference type="EMBL" id="NWBU01000004">
    <property type="protein sequence ID" value="PTQ12781.1"/>
    <property type="molecule type" value="Genomic_DNA"/>
</dbReference>
<dbReference type="NCBIfam" id="TIGR01730">
    <property type="entry name" value="RND_mfp"/>
    <property type="match status" value="1"/>
</dbReference>
<protein>
    <submittedName>
        <fullName evidence="6">Efflux transporter periplasmic adaptor subunit</fullName>
    </submittedName>
</protein>
<accession>A0A2T5G0Y7</accession>
<dbReference type="Gene3D" id="1.10.287.470">
    <property type="entry name" value="Helix hairpin bin"/>
    <property type="match status" value="1"/>
</dbReference>
<keyword evidence="7" id="KW-1185">Reference proteome</keyword>
<dbReference type="Pfam" id="PF25954">
    <property type="entry name" value="Beta-barrel_RND_2"/>
    <property type="match status" value="1"/>
</dbReference>
<reference evidence="6 7" key="1">
    <citation type="submission" date="2017-09" db="EMBL/GenBank/DDBJ databases">
        <title>Sphingomonas panjinensis sp.nov., isolated from oil-contaminated soil.</title>
        <authorList>
            <person name="Wang L."/>
            <person name="Chen L."/>
        </authorList>
    </citation>
    <scope>NUCLEOTIDE SEQUENCE [LARGE SCALE GENOMIC DNA]</scope>
    <source>
        <strain evidence="6 7">FW-11</strain>
    </source>
</reference>
<dbReference type="InterPro" id="IPR058647">
    <property type="entry name" value="BSH_CzcB-like"/>
</dbReference>
<dbReference type="Gene3D" id="2.40.30.170">
    <property type="match status" value="1"/>
</dbReference>
<dbReference type="InterPro" id="IPR058792">
    <property type="entry name" value="Beta-barrel_RND_2"/>
</dbReference>
<organism evidence="6 7">
    <name type="scientific">Sphingomonas oleivorans</name>
    <dbReference type="NCBI Taxonomy" id="1735121"/>
    <lineage>
        <taxon>Bacteria</taxon>
        <taxon>Pseudomonadati</taxon>
        <taxon>Pseudomonadota</taxon>
        <taxon>Alphaproteobacteria</taxon>
        <taxon>Sphingomonadales</taxon>
        <taxon>Sphingomonadaceae</taxon>
        <taxon>Sphingomonas</taxon>
    </lineage>
</organism>
<proteinExistence type="inferred from homology"/>
<sequence>MNIESGIVADTAEFDLPTEDTRRARRRRRIIIAVGLVVVTLLLAYFLFGRGGQKPTAPAVNIPRVTVIVPGRQPVANIISATGNLAARREMPVGVVGEGGMVTQVLVEPGDWVAAGQTLAVIERSVQVQQANSLAASISVARADAALAQAELDRARQLVERGFISKADIDRRTATRDAANARVAVAQAQLGEQRARIGRLDIRAPAAGLVLTRAVEPGQVVNPSNGALFRLAKGGEMELLARLPEADLTRLTVGVPAEVTPVGTSLNFHGQIWQLSPVIDPQTRQGVARIALGFDKALRPGGFAATRIMGGSVDAPLLPQSAVMGDAKGNYVYVVGTDDKVVRRDISIGDVSDTGVSIVKGLNGSERVVLSAGAFLNPGDKVVPELQAAR</sequence>
<dbReference type="InterPro" id="IPR058627">
    <property type="entry name" value="MdtA-like_C"/>
</dbReference>
<evidence type="ECO:0000256" key="1">
    <source>
        <dbReference type="ARBA" id="ARBA00009477"/>
    </source>
</evidence>
<feature type="domain" description="Multidrug resistance protein MdtA-like C-terminal permuted SH3" evidence="4">
    <location>
        <begin position="317"/>
        <end position="371"/>
    </location>
</feature>
<dbReference type="Gene3D" id="2.40.420.20">
    <property type="match status" value="1"/>
</dbReference>
<dbReference type="Pfam" id="PF25967">
    <property type="entry name" value="RND-MFP_C"/>
    <property type="match status" value="1"/>
</dbReference>
<dbReference type="OrthoDB" id="7422354at2"/>
<comment type="caution">
    <text evidence="6">The sequence shown here is derived from an EMBL/GenBank/DDBJ whole genome shotgun (WGS) entry which is preliminary data.</text>
</comment>
<evidence type="ECO:0000313" key="6">
    <source>
        <dbReference type="EMBL" id="PTQ12781.1"/>
    </source>
</evidence>
<dbReference type="RefSeq" id="WP_107966019.1">
    <property type="nucleotide sequence ID" value="NZ_NWBU01000004.1"/>
</dbReference>
<feature type="domain" description="CzcB-like barrel-sandwich hybrid" evidence="5">
    <location>
        <begin position="99"/>
        <end position="232"/>
    </location>
</feature>
<dbReference type="Gene3D" id="2.40.50.100">
    <property type="match status" value="1"/>
</dbReference>
<dbReference type="PANTHER" id="PTHR30469">
    <property type="entry name" value="MULTIDRUG RESISTANCE PROTEIN MDTA"/>
    <property type="match status" value="1"/>
</dbReference>
<dbReference type="AlphaFoldDB" id="A0A2T5G0Y7"/>
<evidence type="ECO:0000313" key="7">
    <source>
        <dbReference type="Proteomes" id="UP000244162"/>
    </source>
</evidence>
<dbReference type="Proteomes" id="UP000244162">
    <property type="component" value="Unassembled WGS sequence"/>
</dbReference>
<evidence type="ECO:0000259" key="4">
    <source>
        <dbReference type="Pfam" id="PF25967"/>
    </source>
</evidence>
<name>A0A2T5G0Y7_9SPHN</name>
<keyword evidence="2" id="KW-1133">Transmembrane helix</keyword>
<dbReference type="GO" id="GO:0015562">
    <property type="term" value="F:efflux transmembrane transporter activity"/>
    <property type="evidence" value="ECO:0007669"/>
    <property type="project" value="TreeGrafter"/>
</dbReference>
<evidence type="ECO:0000259" key="3">
    <source>
        <dbReference type="Pfam" id="PF25954"/>
    </source>
</evidence>
<evidence type="ECO:0000256" key="2">
    <source>
        <dbReference type="SAM" id="Phobius"/>
    </source>
</evidence>